<evidence type="ECO:0000313" key="4">
    <source>
        <dbReference type="Proteomes" id="UP001500979"/>
    </source>
</evidence>
<dbReference type="RefSeq" id="WP_344679317.1">
    <property type="nucleotide sequence ID" value="NZ_BAAAUX010000011.1"/>
</dbReference>
<dbReference type="Proteomes" id="UP001500979">
    <property type="component" value="Unassembled WGS sequence"/>
</dbReference>
<protein>
    <recommendedName>
        <fullName evidence="5">Nucleotide exchange factor GrpE</fullName>
    </recommendedName>
</protein>
<evidence type="ECO:0000256" key="1">
    <source>
        <dbReference type="ARBA" id="ARBA00023186"/>
    </source>
</evidence>
<dbReference type="EMBL" id="BAAAUX010000011">
    <property type="protein sequence ID" value="GAA2786129.1"/>
    <property type="molecule type" value="Genomic_DNA"/>
</dbReference>
<dbReference type="InterPro" id="IPR009012">
    <property type="entry name" value="GrpE_head"/>
</dbReference>
<keyword evidence="4" id="KW-1185">Reference proteome</keyword>
<dbReference type="Pfam" id="PF01025">
    <property type="entry name" value="GrpE"/>
    <property type="match status" value="1"/>
</dbReference>
<accession>A0ABN3VC95</accession>
<evidence type="ECO:0008006" key="5">
    <source>
        <dbReference type="Google" id="ProtNLM"/>
    </source>
</evidence>
<evidence type="ECO:0000313" key="3">
    <source>
        <dbReference type="EMBL" id="GAA2786129.1"/>
    </source>
</evidence>
<keyword evidence="1" id="KW-0143">Chaperone</keyword>
<comment type="caution">
    <text evidence="3">The sequence shown here is derived from an EMBL/GenBank/DDBJ whole genome shotgun (WGS) entry which is preliminary data.</text>
</comment>
<gene>
    <name evidence="3" type="ORF">GCM10010470_20470</name>
</gene>
<evidence type="ECO:0000256" key="2">
    <source>
        <dbReference type="SAM" id="MobiDB-lite"/>
    </source>
</evidence>
<proteinExistence type="predicted"/>
<reference evidence="3 4" key="1">
    <citation type="journal article" date="2019" name="Int. J. Syst. Evol. Microbiol.">
        <title>The Global Catalogue of Microorganisms (GCM) 10K type strain sequencing project: providing services to taxonomists for standard genome sequencing and annotation.</title>
        <authorList>
            <consortium name="The Broad Institute Genomics Platform"/>
            <consortium name="The Broad Institute Genome Sequencing Center for Infectious Disease"/>
            <person name="Wu L."/>
            <person name="Ma J."/>
        </authorList>
    </citation>
    <scope>NUCLEOTIDE SEQUENCE [LARGE SCALE GENOMIC DNA]</scope>
    <source>
        <strain evidence="3 4">JCM 9383</strain>
    </source>
</reference>
<organism evidence="3 4">
    <name type="scientific">Saccharopolyspora taberi</name>
    <dbReference type="NCBI Taxonomy" id="60895"/>
    <lineage>
        <taxon>Bacteria</taxon>
        <taxon>Bacillati</taxon>
        <taxon>Actinomycetota</taxon>
        <taxon>Actinomycetes</taxon>
        <taxon>Pseudonocardiales</taxon>
        <taxon>Pseudonocardiaceae</taxon>
        <taxon>Saccharopolyspora</taxon>
    </lineage>
</organism>
<dbReference type="SUPFAM" id="SSF51064">
    <property type="entry name" value="Head domain of nucleotide exchange factor GrpE"/>
    <property type="match status" value="1"/>
</dbReference>
<feature type="region of interest" description="Disordered" evidence="2">
    <location>
        <begin position="1"/>
        <end position="22"/>
    </location>
</feature>
<name>A0ABN3VC95_9PSEU</name>
<dbReference type="InterPro" id="IPR000740">
    <property type="entry name" value="GrpE"/>
</dbReference>
<sequence>MSSREAQRSSADPGPADGGALGEVLAGNRTATLDLVRALDAHREHTEHVLRELDRVERDLARLLSGITGALDAFDRLLAHDDADFESYRASVHRTRQLLIDVLCNNSELELIGWPGELADPETHHVAGVAEAAGLPRDAVVKVLKHGIRYRGELVYRASVIVASGEEKQQ</sequence>